<feature type="compositionally biased region" description="Basic and acidic residues" evidence="5">
    <location>
        <begin position="223"/>
        <end position="234"/>
    </location>
</feature>
<gene>
    <name evidence="7" type="ORF">MIM_c35240</name>
</gene>
<sequence length="361" mass="38942">MVSSIAGLAGAGLSGAVGGNGQSFVSGGVAGRTAVENNYLTSSQLEGFAQRARNCSGESCKKVIQDMVDTNIQQQEEMMAVCSASPEQCREKYGYLVDQWDAFDTTIKRLDADKTLPGKFRDYMPAVYMLDREAASLTAEYGWTKRLEAMGLDTETAQIVAAALPSMVGMPKGRSAGNGKVGIRQPSPNVKQHKEQIAAGKNPAEAQSPSVSTKSLSSSKLSEAQRQDKKRELFDNFTGGASRTRKAQITIDGKQYTANPELSKNAPVFDGVPQGKVLQYFKDLAGIEALPTAKPMAAIDVYGNPGIRYTIDKDGLTYNLRSGSSSVDSTGAKWTIEINGLKGHEINGRILNHRRIEVKFR</sequence>
<keyword evidence="4" id="KW-0843">Virulence</keyword>
<accession>W0PF12</accession>
<evidence type="ECO:0000256" key="3">
    <source>
        <dbReference type="ARBA" id="ARBA00022913"/>
    </source>
</evidence>
<protein>
    <recommendedName>
        <fullName evidence="6">VENN motif-containing domain-containing protein</fullName>
    </recommendedName>
</protein>
<evidence type="ECO:0000313" key="7">
    <source>
        <dbReference type="EMBL" id="AHG65584.1"/>
    </source>
</evidence>
<evidence type="ECO:0000256" key="5">
    <source>
        <dbReference type="SAM" id="MobiDB-lite"/>
    </source>
</evidence>
<feature type="region of interest" description="Disordered" evidence="5">
    <location>
        <begin position="168"/>
        <end position="239"/>
    </location>
</feature>
<dbReference type="InterPro" id="IPR006914">
    <property type="entry name" value="VENN_dom"/>
</dbReference>
<dbReference type="KEGG" id="amim:MIM_c35240"/>
<dbReference type="OrthoDB" id="5666689at2"/>
<dbReference type="AlphaFoldDB" id="W0PF12"/>
<organism evidence="7 8">
    <name type="scientific">Advenella mimigardefordensis (strain DSM 17166 / LMG 22922 / DPN7)</name>
    <dbReference type="NCBI Taxonomy" id="1247726"/>
    <lineage>
        <taxon>Bacteria</taxon>
        <taxon>Pseudomonadati</taxon>
        <taxon>Pseudomonadota</taxon>
        <taxon>Betaproteobacteria</taxon>
        <taxon>Burkholderiales</taxon>
        <taxon>Alcaligenaceae</taxon>
    </lineage>
</organism>
<evidence type="ECO:0000313" key="8">
    <source>
        <dbReference type="Proteomes" id="UP000019095"/>
    </source>
</evidence>
<name>W0PF12_ADVMD</name>
<keyword evidence="3" id="KW-1266">Target cell cytoplasm</keyword>
<evidence type="ECO:0000256" key="1">
    <source>
        <dbReference type="ARBA" id="ARBA00004219"/>
    </source>
</evidence>
<dbReference type="eggNOG" id="COG3210">
    <property type="taxonomic scope" value="Bacteria"/>
</dbReference>
<dbReference type="GO" id="GO:0090729">
    <property type="term" value="F:toxin activity"/>
    <property type="evidence" value="ECO:0007669"/>
    <property type="project" value="UniProtKB-KW"/>
</dbReference>
<reference evidence="7 8" key="1">
    <citation type="journal article" date="2014" name="Microbiology">
        <title>Unravelling the complete genome sequence of Advenella mimigardefordensis strain DPN7T and novel insights in the catabolism of the xenobiotic polythioester precursor 3,3'-dithiodipropionate.</title>
        <authorList>
            <person name="Wubbeler J.H."/>
            <person name="Hiessl S."/>
            <person name="Schuldes J."/>
            <person name="Thurmer A."/>
            <person name="Daniel R."/>
            <person name="Steinbuchel A."/>
        </authorList>
    </citation>
    <scope>NUCLEOTIDE SEQUENCE [LARGE SCALE GENOMIC DNA]</scope>
    <source>
        <strain evidence="8">DSM 17166 / LMG 22922 / DPN7</strain>
    </source>
</reference>
<evidence type="ECO:0000256" key="4">
    <source>
        <dbReference type="ARBA" id="ARBA00023026"/>
    </source>
</evidence>
<dbReference type="EMBL" id="CP003915">
    <property type="protein sequence ID" value="AHG65584.1"/>
    <property type="molecule type" value="Genomic_DNA"/>
</dbReference>
<evidence type="ECO:0000256" key="2">
    <source>
        <dbReference type="ARBA" id="ARBA00022656"/>
    </source>
</evidence>
<keyword evidence="2" id="KW-0800">Toxin</keyword>
<evidence type="ECO:0000259" key="6">
    <source>
        <dbReference type="Pfam" id="PF04829"/>
    </source>
</evidence>
<feature type="domain" description="VENN motif-containing" evidence="6">
    <location>
        <begin position="1"/>
        <end position="41"/>
    </location>
</feature>
<keyword evidence="8" id="KW-1185">Reference proteome</keyword>
<dbReference type="Proteomes" id="UP000019095">
    <property type="component" value="Chromosome"/>
</dbReference>
<dbReference type="HOGENOM" id="CLU_766455_0_0_4"/>
<feature type="compositionally biased region" description="Low complexity" evidence="5">
    <location>
        <begin position="208"/>
        <end position="222"/>
    </location>
</feature>
<dbReference type="PATRIC" id="fig|1247726.3.peg.3895"/>
<dbReference type="Pfam" id="PF04829">
    <property type="entry name" value="PT-VENN"/>
    <property type="match status" value="1"/>
</dbReference>
<proteinExistence type="predicted"/>
<comment type="subcellular location">
    <subcellularLocation>
        <location evidence="1">Target cell</location>
        <location evidence="1">Target cell cytoplasm</location>
    </subcellularLocation>
</comment>